<evidence type="ECO:0000313" key="3">
    <source>
        <dbReference type="EMBL" id="CZR61325.1"/>
    </source>
</evidence>
<dbReference type="STRING" id="576137.A0A1L7X8H1"/>
<feature type="transmembrane region" description="Helical" evidence="1">
    <location>
        <begin position="166"/>
        <end position="187"/>
    </location>
</feature>
<feature type="chain" id="PRO_5012205527" description="Ecp2 effector protein domain-containing protein" evidence="2">
    <location>
        <begin position="20"/>
        <end position="262"/>
    </location>
</feature>
<accession>A0A1L7X8H1</accession>
<dbReference type="EMBL" id="FJOG01000018">
    <property type="protein sequence ID" value="CZR61325.1"/>
    <property type="molecule type" value="Genomic_DNA"/>
</dbReference>
<dbReference type="AlphaFoldDB" id="A0A1L7X8H1"/>
<evidence type="ECO:0000313" key="4">
    <source>
        <dbReference type="Proteomes" id="UP000184330"/>
    </source>
</evidence>
<reference evidence="3 4" key="1">
    <citation type="submission" date="2016-03" db="EMBL/GenBank/DDBJ databases">
        <authorList>
            <person name="Ploux O."/>
        </authorList>
    </citation>
    <scope>NUCLEOTIDE SEQUENCE [LARGE SCALE GENOMIC DNA]</scope>
    <source>
        <strain evidence="3 4">UAMH 11012</strain>
    </source>
</reference>
<organism evidence="3 4">
    <name type="scientific">Phialocephala subalpina</name>
    <dbReference type="NCBI Taxonomy" id="576137"/>
    <lineage>
        <taxon>Eukaryota</taxon>
        <taxon>Fungi</taxon>
        <taxon>Dikarya</taxon>
        <taxon>Ascomycota</taxon>
        <taxon>Pezizomycotina</taxon>
        <taxon>Leotiomycetes</taxon>
        <taxon>Helotiales</taxon>
        <taxon>Mollisiaceae</taxon>
        <taxon>Phialocephala</taxon>
        <taxon>Phialocephala fortinii species complex</taxon>
    </lineage>
</organism>
<evidence type="ECO:0000256" key="1">
    <source>
        <dbReference type="SAM" id="Phobius"/>
    </source>
</evidence>
<dbReference type="Proteomes" id="UP000184330">
    <property type="component" value="Unassembled WGS sequence"/>
</dbReference>
<keyword evidence="1" id="KW-1133">Transmembrane helix</keyword>
<keyword evidence="2" id="KW-0732">Signal</keyword>
<keyword evidence="1" id="KW-0472">Membrane</keyword>
<gene>
    <name evidence="3" type="ORF">PAC_11221</name>
</gene>
<dbReference type="OrthoDB" id="3489571at2759"/>
<proteinExistence type="predicted"/>
<evidence type="ECO:0000256" key="2">
    <source>
        <dbReference type="SAM" id="SignalP"/>
    </source>
</evidence>
<sequence>MQFSTIFIAMLATSSSTLASPTMQKRDLHSSLYCVDVTPAQNFQVGEEVTENNDATVAACAAYKNRNTGTNQWDTCPDCIASQSGDVTTCNSAAKHLGGDEMTYYCKQAGADRGQIQSAVLLYTSMDRNLGSITRLMVGVGYPAVGGWWTGGGHLHLGHGSFNFSVYLYTLCFLICFSSLLVFGLGIDFPRHNLYLEWQRLSSKAQSNVFTLHFKLCRHDFQGILATQTLNGSGCTRISGHTAVICGFWDSSSTFPLEQHRS</sequence>
<protein>
    <recommendedName>
        <fullName evidence="5">Ecp2 effector protein domain-containing protein</fullName>
    </recommendedName>
</protein>
<keyword evidence="1" id="KW-0812">Transmembrane</keyword>
<feature type="signal peptide" evidence="2">
    <location>
        <begin position="1"/>
        <end position="19"/>
    </location>
</feature>
<keyword evidence="4" id="KW-1185">Reference proteome</keyword>
<evidence type="ECO:0008006" key="5">
    <source>
        <dbReference type="Google" id="ProtNLM"/>
    </source>
</evidence>
<name>A0A1L7X8H1_9HELO</name>